<keyword evidence="2" id="KW-0132">Cell division</keyword>
<dbReference type="AlphaFoldDB" id="A0A368SXN1"/>
<keyword evidence="2" id="KW-0131">Cell cycle</keyword>
<dbReference type="Proteomes" id="UP000253318">
    <property type="component" value="Unassembled WGS sequence"/>
</dbReference>
<feature type="compositionally biased region" description="Pro residues" evidence="1">
    <location>
        <begin position="53"/>
        <end position="64"/>
    </location>
</feature>
<feature type="region of interest" description="Disordered" evidence="1">
    <location>
        <begin position="1"/>
        <end position="124"/>
    </location>
</feature>
<gene>
    <name evidence="2" type="ORF">DEF24_27270</name>
</gene>
<keyword evidence="3" id="KW-1185">Reference proteome</keyword>
<dbReference type="GO" id="GO:0051301">
    <property type="term" value="P:cell division"/>
    <property type="evidence" value="ECO:0007669"/>
    <property type="project" value="UniProtKB-KW"/>
</dbReference>
<evidence type="ECO:0000313" key="2">
    <source>
        <dbReference type="EMBL" id="RCV47334.1"/>
    </source>
</evidence>
<dbReference type="EMBL" id="QEIN01000543">
    <property type="protein sequence ID" value="RCV47334.1"/>
    <property type="molecule type" value="Genomic_DNA"/>
</dbReference>
<evidence type="ECO:0000256" key="1">
    <source>
        <dbReference type="SAM" id="MobiDB-lite"/>
    </source>
</evidence>
<proteinExistence type="predicted"/>
<feature type="non-terminal residue" evidence="2">
    <location>
        <position position="1"/>
    </location>
</feature>
<organism evidence="2 3">
    <name type="scientific">Marinitenerispora sediminis</name>
    <dbReference type="NCBI Taxonomy" id="1931232"/>
    <lineage>
        <taxon>Bacteria</taxon>
        <taxon>Bacillati</taxon>
        <taxon>Actinomycetota</taxon>
        <taxon>Actinomycetes</taxon>
        <taxon>Streptosporangiales</taxon>
        <taxon>Nocardiopsidaceae</taxon>
        <taxon>Marinitenerispora</taxon>
    </lineage>
</organism>
<sequence length="124" mass="13282">APPPERPAPPAEPQVERPAPEPVREDPPAEQAASPEPEPESAPEPPRAEEPAQPRPAEPQPPAAPAEEEPFQPRGIRPVGEGASGTVRRGGTESPFSRSGEVPTPRRRVIFDEGDDLDVPDFLK</sequence>
<feature type="compositionally biased region" description="Acidic residues" evidence="1">
    <location>
        <begin position="112"/>
        <end position="124"/>
    </location>
</feature>
<protein>
    <submittedName>
        <fullName evidence="2">Cell division protein FtsZ</fullName>
    </submittedName>
</protein>
<name>A0A368SXN1_9ACTN</name>
<comment type="caution">
    <text evidence="2">The sequence shown here is derived from an EMBL/GenBank/DDBJ whole genome shotgun (WGS) entry which is preliminary data.</text>
</comment>
<reference evidence="2 3" key="1">
    <citation type="submission" date="2018-04" db="EMBL/GenBank/DDBJ databases">
        <title>Novel actinobacteria from marine sediment.</title>
        <authorList>
            <person name="Ng Z.Y."/>
            <person name="Tan G.Y.A."/>
        </authorList>
    </citation>
    <scope>NUCLEOTIDE SEQUENCE [LARGE SCALE GENOMIC DNA]</scope>
    <source>
        <strain evidence="2 3">TPS81</strain>
    </source>
</reference>
<evidence type="ECO:0000313" key="3">
    <source>
        <dbReference type="Proteomes" id="UP000253318"/>
    </source>
</evidence>
<feature type="compositionally biased region" description="Pro residues" evidence="1">
    <location>
        <begin position="1"/>
        <end position="12"/>
    </location>
</feature>
<accession>A0A368SXN1</accession>
<feature type="compositionally biased region" description="Basic and acidic residues" evidence="1">
    <location>
        <begin position="14"/>
        <end position="27"/>
    </location>
</feature>